<evidence type="ECO:0000313" key="1">
    <source>
        <dbReference type="EMBL" id="WAA13363.1"/>
    </source>
</evidence>
<dbReference type="EMBL" id="CP106877">
    <property type="protein sequence ID" value="WAA13363.1"/>
    <property type="molecule type" value="Genomic_DNA"/>
</dbReference>
<dbReference type="Proteomes" id="UP001164726">
    <property type="component" value="Chromosome"/>
</dbReference>
<evidence type="ECO:0000313" key="2">
    <source>
        <dbReference type="Proteomes" id="UP001164726"/>
    </source>
</evidence>
<accession>A0A9E8M0Q3</accession>
<organism evidence="1 2">
    <name type="scientific">Fervidibacillus halotolerans</name>
    <dbReference type="NCBI Taxonomy" id="2980027"/>
    <lineage>
        <taxon>Bacteria</taxon>
        <taxon>Bacillati</taxon>
        <taxon>Bacillota</taxon>
        <taxon>Bacilli</taxon>
        <taxon>Bacillales</taxon>
        <taxon>Bacillaceae</taxon>
        <taxon>Fervidibacillus</taxon>
    </lineage>
</organism>
<gene>
    <name evidence="1" type="ORF">OE105_04405</name>
</gene>
<reference evidence="1" key="1">
    <citation type="submission" date="2022-09" db="EMBL/GenBank/DDBJ databases">
        <title>Complete Genomes of Fervidibacillus albus and Fervidibacillus halotolerans isolated from tidal flat sediments.</title>
        <authorList>
            <person name="Kwon K.K."/>
            <person name="Yang S.-H."/>
            <person name="Park M.J."/>
            <person name="Oh H.-M."/>
        </authorList>
    </citation>
    <scope>NUCLEOTIDE SEQUENCE</scope>
    <source>
        <strain evidence="1">MEBiC13594</strain>
    </source>
</reference>
<name>A0A9E8M0Q3_9BACI</name>
<dbReference type="AlphaFoldDB" id="A0A9E8M0Q3"/>
<dbReference type="KEGG" id="fhl:OE105_04405"/>
<protein>
    <submittedName>
        <fullName evidence="1">DUF6339 family protein</fullName>
    </submittedName>
</protein>
<sequence length="268" mass="32498">MEVRLLKIGYKNNETLYQDFLTGKIKNNAEYLTDETIYIEKFEEFPIYMGRGNESKKKNDFLEAFKIVATTYINYDREIIMNERFWHSLLLTEMQEYILKKYPEVRESESKFKNIVLKKFDWENYIYKTILGAQYIHDNIKDPTDHQRYYELIIDNLDLYNYIIKYEIFRNDAFLINILDIVDELNISKLMKTKIPGREDLGEDERYGRRVIFEFNKSYPIVMAPMLEKEELKKYFLKYLSYYYSSALKWLDSDSHENVEELDAVVKQ</sequence>
<keyword evidence="2" id="KW-1185">Reference proteome</keyword>
<dbReference type="RefSeq" id="WP_275421524.1">
    <property type="nucleotide sequence ID" value="NZ_CP106877.1"/>
</dbReference>
<proteinExistence type="predicted"/>